<dbReference type="Proteomes" id="UP000428260">
    <property type="component" value="Chromosome"/>
</dbReference>
<evidence type="ECO:0000256" key="1">
    <source>
        <dbReference type="SAM" id="SignalP"/>
    </source>
</evidence>
<accession>A0A6I6K0W6</accession>
<keyword evidence="3" id="KW-1185">Reference proteome</keyword>
<dbReference type="RefSeq" id="WP_158869333.1">
    <property type="nucleotide sequence ID" value="NZ_CP046401.1"/>
</dbReference>
<keyword evidence="1" id="KW-0732">Signal</keyword>
<organism evidence="2 3">
    <name type="scientific">Maribellus comscasis</name>
    <dbReference type="NCBI Taxonomy" id="2681766"/>
    <lineage>
        <taxon>Bacteria</taxon>
        <taxon>Pseudomonadati</taxon>
        <taxon>Bacteroidota</taxon>
        <taxon>Bacteroidia</taxon>
        <taxon>Marinilabiliales</taxon>
        <taxon>Prolixibacteraceae</taxon>
        <taxon>Maribellus</taxon>
    </lineage>
</organism>
<name>A0A6I6K0W6_9BACT</name>
<feature type="signal peptide" evidence="1">
    <location>
        <begin position="1"/>
        <end position="19"/>
    </location>
</feature>
<sequence>MKRHIILFLLVFSATTTFAQDDIKKEIIAFTDSTELIIRNGRKLLADKTISGDHDGAVSTLNYLKNTVDEKYIVLYPAEEILFSLANRNFELFLYNAKNWDSLLEGKVQTFQVESISDQIHQYLGTEMSFIMEDLDKSQLSEADKKVIRLYIRYYMNDDYSELNKSLKNYVKGNPDSEYVVFINQLRQLTFTGRMNFCLGYGNEFLNGNITDNFDSHMHIMNFEIDGFLNRLYLSLFMGGSVSREVSKNDMPVKDKNWTHPAGDKISSLKYGLKIGQSLYSTDKVNFYPYLVIGGYEINSQSSLADDNDSEPKNNLIGTFCPGVGASCDFVLKKWQSKNIYSPGGFLFLRPSVGYDYFLSNKEISKGGDLYFTVSLGVALGDI</sequence>
<dbReference type="EMBL" id="CP046401">
    <property type="protein sequence ID" value="QGY46197.1"/>
    <property type="molecule type" value="Genomic_DNA"/>
</dbReference>
<reference evidence="2 3" key="1">
    <citation type="submission" date="2019-11" db="EMBL/GenBank/DDBJ databases">
        <authorList>
            <person name="Zheng R.K."/>
            <person name="Sun C.M."/>
        </authorList>
    </citation>
    <scope>NUCLEOTIDE SEQUENCE [LARGE SCALE GENOMIC DNA]</scope>
    <source>
        <strain evidence="2 3">WC007</strain>
    </source>
</reference>
<feature type="chain" id="PRO_5026336979" description="Outer membrane protein beta-barrel domain-containing protein" evidence="1">
    <location>
        <begin position="20"/>
        <end position="383"/>
    </location>
</feature>
<proteinExistence type="predicted"/>
<gene>
    <name evidence="2" type="ORF">GM418_21790</name>
</gene>
<dbReference type="AlphaFoldDB" id="A0A6I6K0W6"/>
<evidence type="ECO:0000313" key="3">
    <source>
        <dbReference type="Proteomes" id="UP000428260"/>
    </source>
</evidence>
<evidence type="ECO:0000313" key="2">
    <source>
        <dbReference type="EMBL" id="QGY46197.1"/>
    </source>
</evidence>
<dbReference type="KEGG" id="mcos:GM418_21790"/>
<evidence type="ECO:0008006" key="4">
    <source>
        <dbReference type="Google" id="ProtNLM"/>
    </source>
</evidence>
<protein>
    <recommendedName>
        <fullName evidence="4">Outer membrane protein beta-barrel domain-containing protein</fullName>
    </recommendedName>
</protein>